<evidence type="ECO:0000259" key="1">
    <source>
        <dbReference type="Pfam" id="PF02374"/>
    </source>
</evidence>
<dbReference type="EMBL" id="CAEZSF010000295">
    <property type="protein sequence ID" value="CAB4557573.1"/>
    <property type="molecule type" value="Genomic_DNA"/>
</dbReference>
<dbReference type="InterPro" id="IPR016300">
    <property type="entry name" value="ATPase_ArsA/GET3"/>
</dbReference>
<evidence type="ECO:0000313" key="3">
    <source>
        <dbReference type="EMBL" id="CAB4732762.1"/>
    </source>
</evidence>
<gene>
    <name evidence="2" type="ORF">UFOPK1358_02013</name>
    <name evidence="3" type="ORF">UFOPK2766_00431</name>
    <name evidence="4" type="ORF">UFOPK3519_01424</name>
</gene>
<protein>
    <submittedName>
        <fullName evidence="3">Unannotated protein</fullName>
    </submittedName>
</protein>
<feature type="domain" description="ArsA/GET3 Anion-transporting ATPase-like" evidence="1">
    <location>
        <begin position="171"/>
        <end position="226"/>
    </location>
</feature>
<dbReference type="InterPro" id="IPR025723">
    <property type="entry name" value="ArsA/GET3_ATPase-like"/>
</dbReference>
<dbReference type="PANTHER" id="PTHR10803:SF31">
    <property type="entry name" value="ATPASE RV3679-RELATED"/>
    <property type="match status" value="1"/>
</dbReference>
<dbReference type="Gene3D" id="3.40.50.300">
    <property type="entry name" value="P-loop containing nucleotide triphosphate hydrolases"/>
    <property type="match status" value="1"/>
</dbReference>
<dbReference type="CDD" id="cd02035">
    <property type="entry name" value="ArsA"/>
    <property type="match status" value="1"/>
</dbReference>
<dbReference type="EMBL" id="CAFBMG010000133">
    <property type="protein sequence ID" value="CAB4911169.1"/>
    <property type="molecule type" value="Genomic_DNA"/>
</dbReference>
<dbReference type="SUPFAM" id="SSF52540">
    <property type="entry name" value="P-loop containing nucleoside triphosphate hydrolases"/>
    <property type="match status" value="1"/>
</dbReference>
<evidence type="ECO:0000313" key="4">
    <source>
        <dbReference type="EMBL" id="CAB4911169.1"/>
    </source>
</evidence>
<sequence length="319" mass="34349">MSPSQGLLKHKLLFVTGKGGVGKTSVASALGFLAARSGLRTLVCEVDAKGDLAQFFGIGPLKFEPTEVRDKLSAMSMDTEASLNEYLRINLKLPLLTRIGPLARTFDFLANAAPGVKEILTVGKLTYEVREQHYDLVVVDAAATGHVVGQLSSPVAINDLVKVGLVRNQTDWMIDILTDADTTGVVVVTAPEEMPVTETLELVDRLGDETDISIASVVVNRVLPELFARGDQELFDELQTSGPLEMLSGSVGAGIEDVLAGAELAVNLRRGRVQHLTRLRDSLPKDLPVMYLPYLFNRSHGVRATAQLADALGEELGFS</sequence>
<dbReference type="InterPro" id="IPR027417">
    <property type="entry name" value="P-loop_NTPase"/>
</dbReference>
<name>A0A6J6SDF1_9ZZZZ</name>
<dbReference type="GO" id="GO:0005524">
    <property type="term" value="F:ATP binding"/>
    <property type="evidence" value="ECO:0007669"/>
    <property type="project" value="InterPro"/>
</dbReference>
<accession>A0A6J6SDF1</accession>
<proteinExistence type="predicted"/>
<dbReference type="EMBL" id="CAEZYU010000012">
    <property type="protein sequence ID" value="CAB4732762.1"/>
    <property type="molecule type" value="Genomic_DNA"/>
</dbReference>
<dbReference type="AlphaFoldDB" id="A0A6J6SDF1"/>
<dbReference type="Pfam" id="PF02374">
    <property type="entry name" value="ArsA_ATPase"/>
    <property type="match status" value="2"/>
</dbReference>
<evidence type="ECO:0000313" key="2">
    <source>
        <dbReference type="EMBL" id="CAB4557573.1"/>
    </source>
</evidence>
<dbReference type="GO" id="GO:0016887">
    <property type="term" value="F:ATP hydrolysis activity"/>
    <property type="evidence" value="ECO:0007669"/>
    <property type="project" value="InterPro"/>
</dbReference>
<dbReference type="PANTHER" id="PTHR10803">
    <property type="entry name" value="ARSENICAL PUMP-DRIVING ATPASE ARSENITE-TRANSLOCATING ATPASE"/>
    <property type="match status" value="1"/>
</dbReference>
<reference evidence="3" key="1">
    <citation type="submission" date="2020-05" db="EMBL/GenBank/DDBJ databases">
        <authorList>
            <person name="Chiriac C."/>
            <person name="Salcher M."/>
            <person name="Ghai R."/>
            <person name="Kavagutti S V."/>
        </authorList>
    </citation>
    <scope>NUCLEOTIDE SEQUENCE</scope>
</reference>
<feature type="domain" description="ArsA/GET3 Anion-transporting ATPase-like" evidence="1">
    <location>
        <begin position="11"/>
        <end position="162"/>
    </location>
</feature>
<organism evidence="3">
    <name type="scientific">freshwater metagenome</name>
    <dbReference type="NCBI Taxonomy" id="449393"/>
    <lineage>
        <taxon>unclassified sequences</taxon>
        <taxon>metagenomes</taxon>
        <taxon>ecological metagenomes</taxon>
    </lineage>
</organism>